<feature type="compositionally biased region" description="Basic and acidic residues" evidence="1">
    <location>
        <begin position="182"/>
        <end position="192"/>
    </location>
</feature>
<accession>A0A0P9EIN6</accession>
<sequence>MAEARVFVKHQRRNSVQGARQYTKYIGFRARERADEERGFFNERFDRGADFETFITKIETHPALQHGATVKMHALIVSMRGRDYDSFIENGGNYKEFARAFMRDLEERKGMKLEWIAAVHEKTGHPHVHIHIMGVGATPDGKSKRVYLNKTDYEWSRDILAQKLDAIAPQRDFHQRVPGTRRTHEPTPERTMEQTLRSIGRDTSSDASTTAHAVKGNRRRRARRDQQQKQIARETDRELDR</sequence>
<gene>
    <name evidence="3" type="ORF">AN477_16250</name>
</gene>
<dbReference type="RefSeq" id="WP_054970228.1">
    <property type="nucleotide sequence ID" value="NZ_LJCO01000071.1"/>
</dbReference>
<evidence type="ECO:0000313" key="3">
    <source>
        <dbReference type="EMBL" id="KPV42683.1"/>
    </source>
</evidence>
<keyword evidence="4" id="KW-1185">Reference proteome</keyword>
<evidence type="ECO:0000256" key="1">
    <source>
        <dbReference type="SAM" id="MobiDB-lite"/>
    </source>
</evidence>
<feature type="region of interest" description="Disordered" evidence="1">
    <location>
        <begin position="171"/>
        <end position="241"/>
    </location>
</feature>
<name>A0A0P9EIN6_9BACL</name>
<dbReference type="EMBL" id="LJCO01000071">
    <property type="protein sequence ID" value="KPV42683.1"/>
    <property type="molecule type" value="Genomic_DNA"/>
</dbReference>
<dbReference type="Proteomes" id="UP000050482">
    <property type="component" value="Unassembled WGS sequence"/>
</dbReference>
<proteinExistence type="predicted"/>
<dbReference type="Pfam" id="PF03432">
    <property type="entry name" value="Relaxase"/>
    <property type="match status" value="1"/>
</dbReference>
<evidence type="ECO:0000313" key="4">
    <source>
        <dbReference type="Proteomes" id="UP000050482"/>
    </source>
</evidence>
<protein>
    <recommendedName>
        <fullName evidence="2">MobA/VirD2-like nuclease domain-containing protein</fullName>
    </recommendedName>
</protein>
<feature type="compositionally biased region" description="Basic and acidic residues" evidence="1">
    <location>
        <begin position="224"/>
        <end position="241"/>
    </location>
</feature>
<organism evidence="3 4">
    <name type="scientific">Alicyclobacillus ferrooxydans</name>
    <dbReference type="NCBI Taxonomy" id="471514"/>
    <lineage>
        <taxon>Bacteria</taxon>
        <taxon>Bacillati</taxon>
        <taxon>Bacillota</taxon>
        <taxon>Bacilli</taxon>
        <taxon>Bacillales</taxon>
        <taxon>Alicyclobacillaceae</taxon>
        <taxon>Alicyclobacillus</taxon>
    </lineage>
</organism>
<feature type="domain" description="MobA/VirD2-like nuclease" evidence="2">
    <location>
        <begin position="49"/>
        <end position="159"/>
    </location>
</feature>
<reference evidence="3 4" key="1">
    <citation type="submission" date="2015-09" db="EMBL/GenBank/DDBJ databases">
        <title>Draft genome sequence of Alicyclobacillus ferrooxydans DSM 22381.</title>
        <authorList>
            <person name="Hemp J."/>
        </authorList>
    </citation>
    <scope>NUCLEOTIDE SEQUENCE [LARGE SCALE GENOMIC DNA]</scope>
    <source>
        <strain evidence="3 4">TC-34</strain>
    </source>
</reference>
<dbReference type="AlphaFoldDB" id="A0A0P9EIN6"/>
<dbReference type="PATRIC" id="fig|471514.4.peg.3518"/>
<evidence type="ECO:0000259" key="2">
    <source>
        <dbReference type="Pfam" id="PF03432"/>
    </source>
</evidence>
<dbReference type="OrthoDB" id="2989982at2"/>
<comment type="caution">
    <text evidence="3">The sequence shown here is derived from an EMBL/GenBank/DDBJ whole genome shotgun (WGS) entry which is preliminary data.</text>
</comment>
<dbReference type="InterPro" id="IPR005094">
    <property type="entry name" value="Endonuclease_MobA/VirD2"/>
</dbReference>